<dbReference type="EMBL" id="KZ613953">
    <property type="protein sequence ID" value="PMD34860.1"/>
    <property type="molecule type" value="Genomic_DNA"/>
</dbReference>
<evidence type="ECO:0000313" key="2">
    <source>
        <dbReference type="Proteomes" id="UP000235786"/>
    </source>
</evidence>
<evidence type="ECO:0000313" key="1">
    <source>
        <dbReference type="EMBL" id="PMD34860.1"/>
    </source>
</evidence>
<organism evidence="1 2">
    <name type="scientific">Hyaloscypha variabilis (strain UAMH 11265 / GT02V1 / F)</name>
    <name type="common">Meliniomyces variabilis</name>
    <dbReference type="NCBI Taxonomy" id="1149755"/>
    <lineage>
        <taxon>Eukaryota</taxon>
        <taxon>Fungi</taxon>
        <taxon>Dikarya</taxon>
        <taxon>Ascomycota</taxon>
        <taxon>Pezizomycotina</taxon>
        <taxon>Leotiomycetes</taxon>
        <taxon>Helotiales</taxon>
        <taxon>Hyaloscyphaceae</taxon>
        <taxon>Hyaloscypha</taxon>
        <taxon>Hyaloscypha variabilis</taxon>
    </lineage>
</organism>
<protein>
    <submittedName>
        <fullName evidence="1">Uncharacterized protein</fullName>
    </submittedName>
</protein>
<name>A0A2J6R8M7_HYAVF</name>
<gene>
    <name evidence="1" type="ORF">L207DRAFT_517004</name>
</gene>
<dbReference type="Proteomes" id="UP000235786">
    <property type="component" value="Unassembled WGS sequence"/>
</dbReference>
<reference evidence="1 2" key="1">
    <citation type="submission" date="2016-04" db="EMBL/GenBank/DDBJ databases">
        <title>A degradative enzymes factory behind the ericoid mycorrhizal symbiosis.</title>
        <authorList>
            <consortium name="DOE Joint Genome Institute"/>
            <person name="Martino E."/>
            <person name="Morin E."/>
            <person name="Grelet G."/>
            <person name="Kuo A."/>
            <person name="Kohler A."/>
            <person name="Daghino S."/>
            <person name="Barry K."/>
            <person name="Choi C."/>
            <person name="Cichocki N."/>
            <person name="Clum A."/>
            <person name="Copeland A."/>
            <person name="Hainaut M."/>
            <person name="Haridas S."/>
            <person name="Labutti K."/>
            <person name="Lindquist E."/>
            <person name="Lipzen A."/>
            <person name="Khouja H.-R."/>
            <person name="Murat C."/>
            <person name="Ohm R."/>
            <person name="Olson A."/>
            <person name="Spatafora J."/>
            <person name="Veneault-Fourrey C."/>
            <person name="Henrissat B."/>
            <person name="Grigoriev I."/>
            <person name="Martin F."/>
            <person name="Perotto S."/>
        </authorList>
    </citation>
    <scope>NUCLEOTIDE SEQUENCE [LARGE SCALE GENOMIC DNA]</scope>
    <source>
        <strain evidence="1 2">F</strain>
    </source>
</reference>
<dbReference type="AlphaFoldDB" id="A0A2J6R8M7"/>
<sequence>MSISKIWSSLASTSTENTLSLVQFNFDFTFHKDVAPIEYRSIGQALSKSRRLNAEDGAAHRTARKLGWLFAQVIPDTPELLAAYGRRVSEILQMPGINPIGSEADGPFRDFVGADCTSLWAAATSGVSSLGVHLLACMIARDWDGPKATAIWVELVGKRSEEIARSLQENRNVSVESLAAARQDFSRTELGEWDTSVRSWLGQADKAFEKERDQFLLIAKNVALTIGSNKDPYTNVIPAWTNAMEAMEKHLKGISQEISDGAVLKAISAWHLYPDLVHFGKVASQVTFSDPLFTKPARMTLGLTEIACTRENRGIHWSLALSHLRYYGDPVTVESVEDHSRATLAQFQIILLGSVLESWRVETHDWLDAIQWIHELWEYLKKTAPPKPFEVTKSGHTSWLAVLADAADTVLSASRPELERHQDYLSYGERLWDSGFLVKEEQSTALQPYFGLCNPMVMYSLEEAVDVDAGIEFLRQLAKNIGLEAQDAIICYSDRKSFHAYYEYCTAVAHLNSQGQETHGRWIKAETTRKSSSAELGRNCHHKCHERIEHAVPTCEIDLKDRSEMIRSKGEICFALDESSLYTRLISVPRTGKKVQQLFWKQPVPLYQGGNGFSASSCLSTTPCRCFTPLASSFNSSHIPNNCGVIFERYSETRTPDAGGLPDAFELYIRTTSPRCQISELNEKVDEAIKLEMEPSHGAKWLKNGSPQPNRLWDYMQSLVLPALRISPQLIMQENVLTPSGLDWQFSHGRAANLITTMIRPPPKQWIRSWELLNVTSQIYRGLPGATISLEVFNRPIFDAYWTYFGRPDGSIYLENIPLRGIDGHFGAGDLMEAMGRPEIFSSIALMETGISNIEPRSLKNVIAMSSRNSIFVAGTLLSDPHESVPATNVRHIVGNVGFTGLNLMVLPPGTLTVRSPSIQVPKMSQWSSFEGERKDSFLSTSLHILFTGQRFSAVLTDRDTIDQGIFFVETVISLCDDGKHLADLDLLGIEKGEEKNVVTRIKLNCSCRIPKLVPEGNDIRCLDSWRDVLRPPRRTSIMRAHGNGPVRLAAASLLIQLGKGHTLGILSSEPLCWRCLEANFGYPEPHLPQILID</sequence>
<dbReference type="OrthoDB" id="5354164at2759"/>
<accession>A0A2J6R8M7</accession>
<keyword evidence="2" id="KW-1185">Reference proteome</keyword>
<proteinExistence type="predicted"/>